<reference evidence="2" key="1">
    <citation type="submission" date="2017-09" db="EMBL/GenBank/DDBJ databases">
        <authorList>
            <person name="Varghese N."/>
            <person name="Submissions S."/>
        </authorList>
    </citation>
    <scope>NUCLEOTIDE SEQUENCE [LARGE SCALE GENOMIC DNA]</scope>
    <source>
        <strain evidence="2">CGMCC 1.12641</strain>
    </source>
</reference>
<dbReference type="RefSeq" id="WP_143544404.1">
    <property type="nucleotide sequence ID" value="NZ_OCMF01000001.1"/>
</dbReference>
<dbReference type="OrthoDB" id="1448550at2"/>
<evidence type="ECO:0000313" key="2">
    <source>
        <dbReference type="Proteomes" id="UP000219193"/>
    </source>
</evidence>
<sequence>MKANFYFVLAVIILAVSCQKEEEVKEELEVEDAVVYEEFFIADVQGKDFEVLDPEAMSAGRSVGRESGIPALGVYGYEKDYGYIFIYFCFYEGEGTYTTANKKDVGYSYLWKDNGEFWEDISKMDTPSEIIITYADENVVEGTFEIIAYNNDDLSQKIEITGSFGLLLEEEDTEK</sequence>
<accession>A0A285X1E9</accession>
<name>A0A285X1E9_9FLAO</name>
<keyword evidence="2" id="KW-1185">Reference proteome</keyword>
<protein>
    <submittedName>
        <fullName evidence="1">Uncharacterized protein</fullName>
    </submittedName>
</protein>
<evidence type="ECO:0000313" key="1">
    <source>
        <dbReference type="EMBL" id="SOC79142.1"/>
    </source>
</evidence>
<dbReference type="AlphaFoldDB" id="A0A285X1E9"/>
<dbReference type="PROSITE" id="PS51257">
    <property type="entry name" value="PROKAR_LIPOPROTEIN"/>
    <property type="match status" value="1"/>
</dbReference>
<dbReference type="Proteomes" id="UP000219193">
    <property type="component" value="Unassembled WGS sequence"/>
</dbReference>
<dbReference type="EMBL" id="OCMF01000001">
    <property type="protein sequence ID" value="SOC79142.1"/>
    <property type="molecule type" value="Genomic_DNA"/>
</dbReference>
<proteinExistence type="predicted"/>
<gene>
    <name evidence="1" type="ORF">SAMN06296241_0662</name>
</gene>
<organism evidence="1 2">
    <name type="scientific">Salinimicrobium sediminis</name>
    <dbReference type="NCBI Taxonomy" id="1343891"/>
    <lineage>
        <taxon>Bacteria</taxon>
        <taxon>Pseudomonadati</taxon>
        <taxon>Bacteroidota</taxon>
        <taxon>Flavobacteriia</taxon>
        <taxon>Flavobacteriales</taxon>
        <taxon>Flavobacteriaceae</taxon>
        <taxon>Salinimicrobium</taxon>
    </lineage>
</organism>